<feature type="region of interest" description="Disordered" evidence="1">
    <location>
        <begin position="1"/>
        <end position="32"/>
    </location>
</feature>
<evidence type="ECO:0000313" key="2">
    <source>
        <dbReference type="EMBL" id="SSX14106.1"/>
    </source>
</evidence>
<reference evidence="2" key="1">
    <citation type="submission" date="2018-04" db="EMBL/GenBank/DDBJ databases">
        <authorList>
            <person name="Go L.Y."/>
            <person name="Mitchell J.A."/>
        </authorList>
    </citation>
    <scope>NUCLEOTIDE SEQUENCE</scope>
    <source>
        <tissue evidence="2">Whole organism</tissue>
    </source>
</reference>
<accession>A0A336MSV1</accession>
<name>A0A336MSV1_CULSO</name>
<dbReference type="EMBL" id="UFQS01002465">
    <property type="protein sequence ID" value="SSX14106.1"/>
    <property type="molecule type" value="Genomic_DNA"/>
</dbReference>
<evidence type="ECO:0000313" key="3">
    <source>
        <dbReference type="EMBL" id="SSX33522.1"/>
    </source>
</evidence>
<reference evidence="3" key="2">
    <citation type="submission" date="2018-07" db="EMBL/GenBank/DDBJ databases">
        <authorList>
            <person name="Quirk P.G."/>
            <person name="Krulwich T.A."/>
        </authorList>
    </citation>
    <scope>NUCLEOTIDE SEQUENCE</scope>
</reference>
<proteinExistence type="predicted"/>
<evidence type="ECO:0000256" key="1">
    <source>
        <dbReference type="SAM" id="MobiDB-lite"/>
    </source>
</evidence>
<feature type="compositionally biased region" description="Low complexity" evidence="1">
    <location>
        <begin position="10"/>
        <end position="23"/>
    </location>
</feature>
<organism evidence="3">
    <name type="scientific">Culicoides sonorensis</name>
    <name type="common">Biting midge</name>
    <dbReference type="NCBI Taxonomy" id="179676"/>
    <lineage>
        <taxon>Eukaryota</taxon>
        <taxon>Metazoa</taxon>
        <taxon>Ecdysozoa</taxon>
        <taxon>Arthropoda</taxon>
        <taxon>Hexapoda</taxon>
        <taxon>Insecta</taxon>
        <taxon>Pterygota</taxon>
        <taxon>Neoptera</taxon>
        <taxon>Endopterygota</taxon>
        <taxon>Diptera</taxon>
        <taxon>Nematocera</taxon>
        <taxon>Chironomoidea</taxon>
        <taxon>Ceratopogonidae</taxon>
        <taxon>Ceratopogoninae</taxon>
        <taxon>Culicoides</taxon>
        <taxon>Monoculicoides</taxon>
    </lineage>
</organism>
<gene>
    <name evidence="3" type="primary">CSON006572</name>
</gene>
<protein>
    <submittedName>
        <fullName evidence="3">CSON006572 protein</fullName>
    </submittedName>
</protein>
<dbReference type="AlphaFoldDB" id="A0A336MSV1"/>
<sequence length="121" mass="13637">MKKQNRSKHTTNNSSITTTNTKSDYTIPPPSILIPPPSPTNIGCCAPLKLKSPCHPTSDMYFESRGKCCKKLLRYNGYPNKVLLYPEESWARSAASSYLILTPCRWRRNTCIVEEVAGSRK</sequence>
<dbReference type="EMBL" id="UFQT01002465">
    <property type="protein sequence ID" value="SSX33522.1"/>
    <property type="molecule type" value="Genomic_DNA"/>
</dbReference>
<dbReference type="VEuPathDB" id="VectorBase:CSON006572"/>
<dbReference type="OMA" id="PTHVGCC"/>